<dbReference type="AlphaFoldDB" id="A0A2S5GQS6"/>
<evidence type="ECO:0000313" key="1">
    <source>
        <dbReference type="EMBL" id="PPA75460.1"/>
    </source>
</evidence>
<dbReference type="RefSeq" id="WP_104144120.1">
    <property type="nucleotide sequence ID" value="NZ_PREU01000006.1"/>
</dbReference>
<gene>
    <name evidence="1" type="ORF">C4E15_15290</name>
</gene>
<dbReference type="Proteomes" id="UP000239990">
    <property type="component" value="Unassembled WGS sequence"/>
</dbReference>
<proteinExistence type="predicted"/>
<comment type="caution">
    <text evidence="1">The sequence shown here is derived from an EMBL/GenBank/DDBJ whole genome shotgun (WGS) entry which is preliminary data.</text>
</comment>
<accession>A0A2S5GQS6</accession>
<reference evidence="1 2" key="1">
    <citation type="submission" date="2018-02" db="EMBL/GenBank/DDBJ databases">
        <title>Draft Genome of Achromobacter spanius stain 6.</title>
        <authorList>
            <person name="Gunasekera T.S."/>
            <person name="Radwan O."/>
            <person name="Ruiz O.N."/>
        </authorList>
    </citation>
    <scope>NUCLEOTIDE SEQUENCE [LARGE SCALE GENOMIC DNA]</scope>
    <source>
        <strain evidence="1 2">6</strain>
    </source>
</reference>
<protein>
    <submittedName>
        <fullName evidence="1">Saccharopine dehydrogenase</fullName>
    </submittedName>
</protein>
<evidence type="ECO:0000313" key="2">
    <source>
        <dbReference type="Proteomes" id="UP000239990"/>
    </source>
</evidence>
<sequence length="336" mass="35285">MTTNAVLLMGGTGSIGRLSARALRAVYPDVPLLIGGRDAAKSADAAAELGNAEGVVIDPRANDLGLGKRPVAAVAVFYADDRLAGLRFAQRRGASHLGISSGVYEIAPEVAAYMQSPGTCAIVLGYEWLVGATTIATFDCARAFAQLHDIKIGALVDDQDGGGPAVAEDFERLNRMMPAALTLRDGRYVWRGKEDARAEFRAIDGTVMQAHGFSSIDVAGLATATGAPNVQFNIATGISSSRRRGEPKSTEIIIELAGKGHDGRALRTRHAVFHPRGAAHLTALGVSMILERLAGLDGNPPTPPGLLFPFQVVDHGTYLSRLRAEGGSIIALDPVQ</sequence>
<name>A0A2S5GQS6_9BURK</name>
<organism evidence="1 2">
    <name type="scientific">Achromobacter spanius</name>
    <dbReference type="NCBI Taxonomy" id="217203"/>
    <lineage>
        <taxon>Bacteria</taxon>
        <taxon>Pseudomonadati</taxon>
        <taxon>Pseudomonadota</taxon>
        <taxon>Betaproteobacteria</taxon>
        <taxon>Burkholderiales</taxon>
        <taxon>Alcaligenaceae</taxon>
        <taxon>Achromobacter</taxon>
    </lineage>
</organism>
<dbReference type="EMBL" id="PREU01000006">
    <property type="protein sequence ID" value="PPA75460.1"/>
    <property type="molecule type" value="Genomic_DNA"/>
</dbReference>
<dbReference type="OrthoDB" id="3518805at2"/>